<organism evidence="2 3">
    <name type="scientific">Triparma verrucosa</name>
    <dbReference type="NCBI Taxonomy" id="1606542"/>
    <lineage>
        <taxon>Eukaryota</taxon>
        <taxon>Sar</taxon>
        <taxon>Stramenopiles</taxon>
        <taxon>Ochrophyta</taxon>
        <taxon>Bolidophyceae</taxon>
        <taxon>Parmales</taxon>
        <taxon>Triparmaceae</taxon>
        <taxon>Triparma</taxon>
    </lineage>
</organism>
<keyword evidence="3" id="KW-1185">Reference proteome</keyword>
<evidence type="ECO:0000313" key="3">
    <source>
        <dbReference type="Proteomes" id="UP001165160"/>
    </source>
</evidence>
<feature type="region of interest" description="Disordered" evidence="1">
    <location>
        <begin position="244"/>
        <end position="280"/>
    </location>
</feature>
<dbReference type="InterPro" id="IPR053038">
    <property type="entry name" value="RLP_Defense"/>
</dbReference>
<gene>
    <name evidence="2" type="ORF">TrVE_jg4767</name>
</gene>
<comment type="caution">
    <text evidence="2">The sequence shown here is derived from an EMBL/GenBank/DDBJ whole genome shotgun (WGS) entry which is preliminary data.</text>
</comment>
<dbReference type="Gene3D" id="3.80.10.10">
    <property type="entry name" value="Ribonuclease Inhibitor"/>
    <property type="match status" value="1"/>
</dbReference>
<evidence type="ECO:0000256" key="1">
    <source>
        <dbReference type="SAM" id="MobiDB-lite"/>
    </source>
</evidence>
<dbReference type="Pfam" id="PF00560">
    <property type="entry name" value="LRR_1"/>
    <property type="match status" value="2"/>
</dbReference>
<reference evidence="3" key="1">
    <citation type="journal article" date="2023" name="Commun. Biol.">
        <title>Genome analysis of Parmales, the sister group of diatoms, reveals the evolutionary specialization of diatoms from phago-mixotrophs to photoautotrophs.</title>
        <authorList>
            <person name="Ban H."/>
            <person name="Sato S."/>
            <person name="Yoshikawa S."/>
            <person name="Yamada K."/>
            <person name="Nakamura Y."/>
            <person name="Ichinomiya M."/>
            <person name="Sato N."/>
            <person name="Blanc-Mathieu R."/>
            <person name="Endo H."/>
            <person name="Kuwata A."/>
            <person name="Ogata H."/>
        </authorList>
    </citation>
    <scope>NUCLEOTIDE SEQUENCE [LARGE SCALE GENOMIC DNA]</scope>
    <source>
        <strain evidence="3">NIES 3699</strain>
    </source>
</reference>
<proteinExistence type="predicted"/>
<dbReference type="PANTHER" id="PTHR48064:SF6">
    <property type="entry name" value="RECEPTOR-LIKE PROTEIN KINASE 2"/>
    <property type="match status" value="1"/>
</dbReference>
<dbReference type="InterPro" id="IPR001611">
    <property type="entry name" value="Leu-rich_rpt"/>
</dbReference>
<feature type="region of interest" description="Disordered" evidence="1">
    <location>
        <begin position="504"/>
        <end position="530"/>
    </location>
</feature>
<feature type="compositionally biased region" description="Acidic residues" evidence="1">
    <location>
        <begin position="149"/>
        <end position="159"/>
    </location>
</feature>
<dbReference type="PANTHER" id="PTHR48064">
    <property type="entry name" value="OS01G0750400 PROTEIN"/>
    <property type="match status" value="1"/>
</dbReference>
<dbReference type="Proteomes" id="UP001165160">
    <property type="component" value="Unassembled WGS sequence"/>
</dbReference>
<protein>
    <recommendedName>
        <fullName evidence="4">L domain-like protein</fullName>
    </recommendedName>
</protein>
<feature type="region of interest" description="Disordered" evidence="1">
    <location>
        <begin position="81"/>
        <end position="198"/>
    </location>
</feature>
<evidence type="ECO:0008006" key="4">
    <source>
        <dbReference type="Google" id="ProtNLM"/>
    </source>
</evidence>
<feature type="compositionally biased region" description="Polar residues" evidence="1">
    <location>
        <begin position="1"/>
        <end position="13"/>
    </location>
</feature>
<accession>A0A9W7C4T8</accession>
<dbReference type="AlphaFoldDB" id="A0A9W7C4T8"/>
<dbReference type="SUPFAM" id="SSF52058">
    <property type="entry name" value="L domain-like"/>
    <property type="match status" value="1"/>
</dbReference>
<feature type="compositionally biased region" description="Acidic residues" evidence="1">
    <location>
        <begin position="84"/>
        <end position="102"/>
    </location>
</feature>
<feature type="compositionally biased region" description="Low complexity" evidence="1">
    <location>
        <begin position="163"/>
        <end position="174"/>
    </location>
</feature>
<dbReference type="EMBL" id="BRXX01000290">
    <property type="protein sequence ID" value="GMI02870.1"/>
    <property type="molecule type" value="Genomic_DNA"/>
</dbReference>
<feature type="compositionally biased region" description="Acidic residues" evidence="1">
    <location>
        <begin position="504"/>
        <end position="519"/>
    </location>
</feature>
<dbReference type="InterPro" id="IPR032675">
    <property type="entry name" value="LRR_dom_sf"/>
</dbReference>
<name>A0A9W7C4T8_9STRA</name>
<feature type="region of interest" description="Disordered" evidence="1">
    <location>
        <begin position="1"/>
        <end position="45"/>
    </location>
</feature>
<sequence length="530" mass="58527">MSIAGQLSSESLATTTTTSRPIVIERPHETTKRISKERIAEKKETKQRFLERYEGGALRIFFTACEGKNWDVQSFFNKDYVPPDPEEMLEDEEEEDEYDEAFDKDHRRRGRGNAFRPTLLDQGTTRKQKRKTGAKLPGMGPLAERGKAEEDESDAEEGDRESSVGGESQSQESGGFDKPNIQLHDSVSTLGDPSIEGSIVDENNTAIAMSQIPGVGLEKEAMTGKDMAANIDKLGVMIIRNNGEEKKEGGLPPLGPRRGSVLGAPKGGPDLTDEETPSPEEWFGVKSIKRRVAKIDLHENNLVGILPGGPGTGIFPVSTAIPPEGDSHLLLGELRVLILFKNAIAGNIPASYDKFTKLTHLDLSHNMLEGDIPHGLFDIKTLKRVHLEHNGGLTGTIPDTICELENLEAFTTHYNKLVGDFPSEIGNCSKLVELSIHHNRHTGAIPASLVKVEGLKRLYLSNCHFEEPSEEFAKELLEAGKYEGDERVGYSRYFVLMPQWAEGESSEEEWDESEEESEMTIDGSQSLEVS</sequence>
<feature type="compositionally biased region" description="Basic and acidic residues" evidence="1">
    <location>
        <begin position="23"/>
        <end position="45"/>
    </location>
</feature>
<evidence type="ECO:0000313" key="2">
    <source>
        <dbReference type="EMBL" id="GMI02870.1"/>
    </source>
</evidence>